<evidence type="ECO:0000259" key="11">
    <source>
        <dbReference type="Pfam" id="PF23350"/>
    </source>
</evidence>
<dbReference type="PANTHER" id="PTHR32465">
    <property type="entry name" value="BARDET-BIEDL SYNDROME 2 PROTEIN"/>
    <property type="match status" value="1"/>
</dbReference>
<dbReference type="EMBL" id="JAANIA010000453">
    <property type="protein sequence ID" value="KAG5324224.1"/>
    <property type="molecule type" value="Genomic_DNA"/>
</dbReference>
<evidence type="ECO:0000256" key="5">
    <source>
        <dbReference type="ARBA" id="ARBA00023212"/>
    </source>
</evidence>
<dbReference type="InterPro" id="IPR016616">
    <property type="entry name" value="Bardet-Biedl_syndrome_2_prot"/>
</dbReference>
<dbReference type="InterPro" id="IPR029333">
    <property type="entry name" value="BBS2_GAE_dom"/>
</dbReference>
<comment type="caution">
    <text evidence="13">The sequence shown here is derived from an EMBL/GenBank/DDBJ whole genome shotgun (WGS) entry which is preliminary data.</text>
</comment>
<feature type="non-terminal residue" evidence="13">
    <location>
        <position position="719"/>
    </location>
</feature>
<dbReference type="InterPro" id="IPR029430">
    <property type="entry name" value="BBS2_N"/>
</dbReference>
<dbReference type="GO" id="GO:0036064">
    <property type="term" value="C:ciliary basal body"/>
    <property type="evidence" value="ECO:0007669"/>
    <property type="project" value="TreeGrafter"/>
</dbReference>
<dbReference type="Pfam" id="PF23350">
    <property type="entry name" value="BBS2_pf"/>
    <property type="match status" value="1"/>
</dbReference>
<organism evidence="13 14">
    <name type="scientific">Pseudoatta argentina</name>
    <dbReference type="NCBI Taxonomy" id="621737"/>
    <lineage>
        <taxon>Eukaryota</taxon>
        <taxon>Metazoa</taxon>
        <taxon>Ecdysozoa</taxon>
        <taxon>Arthropoda</taxon>
        <taxon>Hexapoda</taxon>
        <taxon>Insecta</taxon>
        <taxon>Pterygota</taxon>
        <taxon>Neoptera</taxon>
        <taxon>Endopterygota</taxon>
        <taxon>Hymenoptera</taxon>
        <taxon>Apocrita</taxon>
        <taxon>Aculeata</taxon>
        <taxon>Formicoidea</taxon>
        <taxon>Formicidae</taxon>
        <taxon>Myrmicinae</taxon>
        <taxon>Pseudoatta</taxon>
    </lineage>
</organism>
<feature type="domain" description="BBS2 platform" evidence="11">
    <location>
        <begin position="493"/>
        <end position="576"/>
    </location>
</feature>
<name>A0A836JY69_9HYME</name>
<dbReference type="Pfam" id="PF14781">
    <property type="entry name" value="BBS2_N"/>
    <property type="match status" value="1"/>
</dbReference>
<dbReference type="GO" id="GO:0043005">
    <property type="term" value="C:neuron projection"/>
    <property type="evidence" value="ECO:0007669"/>
    <property type="project" value="TreeGrafter"/>
</dbReference>
<feature type="non-terminal residue" evidence="13">
    <location>
        <position position="1"/>
    </location>
</feature>
<dbReference type="AlphaFoldDB" id="A0A836JY69"/>
<dbReference type="GO" id="GO:1905515">
    <property type="term" value="P:non-motile cilium assembly"/>
    <property type="evidence" value="ECO:0007669"/>
    <property type="project" value="InterPro"/>
</dbReference>
<feature type="domain" description="Ciliary BBSome complex subunit 2 middle region" evidence="10">
    <location>
        <begin position="177"/>
        <end position="284"/>
    </location>
</feature>
<evidence type="ECO:0000256" key="6">
    <source>
        <dbReference type="ARBA" id="ARBA00023273"/>
    </source>
</evidence>
<sequence length="719" mass="79192">MAEFSLNIQKRIKANLVVSGKFDGSHACLAAATPGGTILVHSPHRQPQVDYSDHKQSNKRLSWSGELAELQIGTESEYYIQIVSHINVKSLCTGRLGEDERDILLVGTISHVLAYHVEDNADVFYKEMSDGANCLLVAKVGWLPNHVAVIGGNCSVTILDAHGTEIFWTVMGGIVTSLAAFDFDGDGENELLTGTTDFEIRVQKKDTTLWETKETAAIVVFTDLPNRQFAYALENGTIGVYEAGQRLWRVKSKHKVISINTFDINGDSVLELITGWSSGKVDARTYNTGEVIFKIQLSSGVAGIVEADYRRTGKPDLVVISTNGEVRGYSAGSAMQAPEPGEIIRELLAKKQALQMELRQRAATGSSMYYGSRLAISLLTKRGAARVALAAGPGLLVYCAIVFAEGVFEGETLVTHPNRPQGELEIALYPAKNDPVDIHVKVYVGPPGSDLLQSSKRKYFSYYLVFEITRQLPRFCMYERIPKPQLVPEELSNNGVEMDIAERPQRIAIWLNQSIIMGEELEVAESGPNAGCIEVWLRGMRDNKIHCFKSNASGKVIIQTDDATLAGDIIQSLTMYLGVRELTSEATFPAEEKRILDALERVKGLKEVDARLQAEAAVGATLLKSIVIRLEDARILENIDDMRKRLMQLKNINGDLIREHEIRLNSHRELAASLKELNIGVQRAARLRVGKAASNAVARCRTAIQDENPKALALAIRHG</sequence>
<protein>
    <submittedName>
        <fullName evidence="13">BBS2 protein</fullName>
    </submittedName>
</protein>
<feature type="domain" description="BBS2 hairpin" evidence="12">
    <location>
        <begin position="589"/>
        <end position="686"/>
    </location>
</feature>
<dbReference type="PIRSF" id="PIRSF013684">
    <property type="entry name" value="BBS2"/>
    <property type="match status" value="1"/>
</dbReference>
<evidence type="ECO:0000259" key="9">
    <source>
        <dbReference type="Pfam" id="PF14782"/>
    </source>
</evidence>
<dbReference type="GO" id="GO:0031514">
    <property type="term" value="C:motile cilium"/>
    <property type="evidence" value="ECO:0007669"/>
    <property type="project" value="TreeGrafter"/>
</dbReference>
<feature type="domain" description="BBS2 GAE" evidence="9">
    <location>
        <begin position="384"/>
        <end position="475"/>
    </location>
</feature>
<reference evidence="13" key="1">
    <citation type="submission" date="2020-02" db="EMBL/GenBank/DDBJ databases">
        <title>Relaxed selection underlies rapid genomic changes in the transitions from sociality to social parasitism in ants.</title>
        <authorList>
            <person name="Bi X."/>
        </authorList>
    </citation>
    <scope>NUCLEOTIDE SEQUENCE</scope>
    <source>
        <strain evidence="13">BGI-DK2014c</strain>
        <tissue evidence="13">Whole body</tissue>
    </source>
</reference>
<dbReference type="InterPro" id="IPR055379">
    <property type="entry name" value="BBS2_pf_dom"/>
</dbReference>
<evidence type="ECO:0000256" key="3">
    <source>
        <dbReference type="ARBA" id="ARBA00022490"/>
    </source>
</evidence>
<gene>
    <name evidence="13" type="primary">Bbs2</name>
    <name evidence="13" type="ORF">G6Z78_0004347</name>
</gene>
<evidence type="ECO:0000313" key="13">
    <source>
        <dbReference type="EMBL" id="KAG5324224.1"/>
    </source>
</evidence>
<dbReference type="InterPro" id="IPR029429">
    <property type="entry name" value="BBS2_Mid"/>
</dbReference>
<dbReference type="SUPFAM" id="SSF50998">
    <property type="entry name" value="Quinoprotein alcohol dehydrogenase-like"/>
    <property type="match status" value="1"/>
</dbReference>
<feature type="domain" description="Ciliary BBSome complex subunit 2 N-terminal" evidence="8">
    <location>
        <begin position="19"/>
        <end position="137"/>
    </location>
</feature>
<dbReference type="Pfam" id="PF14783">
    <property type="entry name" value="BBS2_Mid"/>
    <property type="match status" value="1"/>
</dbReference>
<keyword evidence="4" id="KW-0969">Cilium</keyword>
<dbReference type="PANTHER" id="PTHR32465:SF0">
    <property type="entry name" value="BARDET-BIEDL SYNDROME 2 PROTEIN"/>
    <property type="match status" value="1"/>
</dbReference>
<keyword evidence="6" id="KW-0966">Cell projection</keyword>
<evidence type="ECO:0000256" key="2">
    <source>
        <dbReference type="ARBA" id="ARBA00004245"/>
    </source>
</evidence>
<evidence type="ECO:0000259" key="8">
    <source>
        <dbReference type="Pfam" id="PF14781"/>
    </source>
</evidence>
<keyword evidence="7" id="KW-0175">Coiled coil</keyword>
<evidence type="ECO:0000259" key="10">
    <source>
        <dbReference type="Pfam" id="PF14783"/>
    </source>
</evidence>
<feature type="coiled-coil region" evidence="7">
    <location>
        <begin position="639"/>
        <end position="677"/>
    </location>
</feature>
<proteinExistence type="predicted"/>
<dbReference type="GO" id="GO:0016020">
    <property type="term" value="C:membrane"/>
    <property type="evidence" value="ECO:0007669"/>
    <property type="project" value="TreeGrafter"/>
</dbReference>
<evidence type="ECO:0000256" key="4">
    <source>
        <dbReference type="ARBA" id="ARBA00023069"/>
    </source>
</evidence>
<keyword evidence="3" id="KW-0963">Cytoplasm</keyword>
<evidence type="ECO:0000256" key="7">
    <source>
        <dbReference type="SAM" id="Coils"/>
    </source>
</evidence>
<keyword evidence="14" id="KW-1185">Reference proteome</keyword>
<evidence type="ECO:0000256" key="1">
    <source>
        <dbReference type="ARBA" id="ARBA00004138"/>
    </source>
</evidence>
<evidence type="ECO:0000259" key="12">
    <source>
        <dbReference type="Pfam" id="PF23353"/>
    </source>
</evidence>
<comment type="subcellular location">
    <subcellularLocation>
        <location evidence="1">Cell projection</location>
        <location evidence="1">Cilium</location>
    </subcellularLocation>
    <subcellularLocation>
        <location evidence="2">Cytoplasm</location>
        <location evidence="2">Cytoskeleton</location>
    </subcellularLocation>
</comment>
<accession>A0A836JY69</accession>
<dbReference type="Pfam" id="PF23353">
    <property type="entry name" value="BBS2_hp"/>
    <property type="match status" value="1"/>
</dbReference>
<dbReference type="Proteomes" id="UP000668214">
    <property type="component" value="Unassembled WGS sequence"/>
</dbReference>
<evidence type="ECO:0000313" key="14">
    <source>
        <dbReference type="Proteomes" id="UP000668214"/>
    </source>
</evidence>
<dbReference type="InterPro" id="IPR055380">
    <property type="entry name" value="BBS2_hp_dom"/>
</dbReference>
<keyword evidence="5" id="KW-0206">Cytoskeleton</keyword>
<dbReference type="GO" id="GO:0034464">
    <property type="term" value="C:BBSome"/>
    <property type="evidence" value="ECO:0007669"/>
    <property type="project" value="InterPro"/>
</dbReference>
<dbReference type="Pfam" id="PF14782">
    <property type="entry name" value="BBS2_GAE"/>
    <property type="match status" value="1"/>
</dbReference>
<dbReference type="InterPro" id="IPR011047">
    <property type="entry name" value="Quinoprotein_ADH-like_sf"/>
</dbReference>